<dbReference type="AlphaFoldDB" id="A0A820HCY9"/>
<dbReference type="SUPFAM" id="SSF53098">
    <property type="entry name" value="Ribonuclease H-like"/>
    <property type="match status" value="1"/>
</dbReference>
<dbReference type="GO" id="GO:0003676">
    <property type="term" value="F:nucleic acid binding"/>
    <property type="evidence" value="ECO:0007669"/>
    <property type="project" value="InterPro"/>
</dbReference>
<proteinExistence type="predicted"/>
<evidence type="ECO:0000313" key="3">
    <source>
        <dbReference type="EMBL" id="CAF4290984.1"/>
    </source>
</evidence>
<dbReference type="InterPro" id="IPR001584">
    <property type="entry name" value="Integrase_cat-core"/>
</dbReference>
<dbReference type="EMBL" id="CAJOBG010012893">
    <property type="protein sequence ID" value="CAF4290984.1"/>
    <property type="molecule type" value="Genomic_DNA"/>
</dbReference>
<reference evidence="3" key="1">
    <citation type="submission" date="2021-02" db="EMBL/GenBank/DDBJ databases">
        <authorList>
            <person name="Nowell W R."/>
        </authorList>
    </citation>
    <scope>NUCLEOTIDE SEQUENCE</scope>
</reference>
<keyword evidence="4" id="KW-1185">Reference proteome</keyword>
<dbReference type="PROSITE" id="PS50994">
    <property type="entry name" value="INTEGRASE"/>
    <property type="match status" value="1"/>
</dbReference>
<protein>
    <recommendedName>
        <fullName evidence="1">Integrase catalytic domain-containing protein</fullName>
    </recommendedName>
</protein>
<evidence type="ECO:0000259" key="1">
    <source>
        <dbReference type="PROSITE" id="PS50994"/>
    </source>
</evidence>
<dbReference type="InterPro" id="IPR036397">
    <property type="entry name" value="RNaseH_sf"/>
</dbReference>
<dbReference type="GO" id="GO:0015074">
    <property type="term" value="P:DNA integration"/>
    <property type="evidence" value="ECO:0007669"/>
    <property type="project" value="InterPro"/>
</dbReference>
<name>A0A820HCY9_9BILA</name>
<accession>A0A820HCY9</accession>
<dbReference type="Gene3D" id="3.30.420.10">
    <property type="entry name" value="Ribonuclease H-like superfamily/Ribonuclease H"/>
    <property type="match status" value="1"/>
</dbReference>
<dbReference type="EMBL" id="CAJNRF010011160">
    <property type="protein sequence ID" value="CAF2128989.1"/>
    <property type="molecule type" value="Genomic_DNA"/>
</dbReference>
<dbReference type="Proteomes" id="UP000663856">
    <property type="component" value="Unassembled WGS sequence"/>
</dbReference>
<evidence type="ECO:0000313" key="2">
    <source>
        <dbReference type="EMBL" id="CAF2128989.1"/>
    </source>
</evidence>
<gene>
    <name evidence="3" type="ORF">OVN521_LOCUS30927</name>
    <name evidence="2" type="ORF">WKI299_LOCUS25951</name>
</gene>
<dbReference type="InterPro" id="IPR012337">
    <property type="entry name" value="RNaseH-like_sf"/>
</dbReference>
<evidence type="ECO:0000313" key="4">
    <source>
        <dbReference type="Proteomes" id="UP000663866"/>
    </source>
</evidence>
<organism evidence="3 4">
    <name type="scientific">Rotaria magnacalcarata</name>
    <dbReference type="NCBI Taxonomy" id="392030"/>
    <lineage>
        <taxon>Eukaryota</taxon>
        <taxon>Metazoa</taxon>
        <taxon>Spiralia</taxon>
        <taxon>Gnathifera</taxon>
        <taxon>Rotifera</taxon>
        <taxon>Eurotatoria</taxon>
        <taxon>Bdelloidea</taxon>
        <taxon>Philodinida</taxon>
        <taxon>Philodinidae</taxon>
        <taxon>Rotaria</taxon>
    </lineage>
</organism>
<comment type="caution">
    <text evidence="3">The sequence shown here is derived from an EMBL/GenBank/DDBJ whole genome shotgun (WGS) entry which is preliminary data.</text>
</comment>
<feature type="domain" description="Integrase catalytic" evidence="1">
    <location>
        <begin position="1"/>
        <end position="109"/>
    </location>
</feature>
<dbReference type="Proteomes" id="UP000663866">
    <property type="component" value="Unassembled WGS sequence"/>
</dbReference>
<sequence>MHNTLEAFKAGGSIQHLKLDNAAEFRSKTFKQYFESKGTKLHYGASNYSESNGLVERINMTIKQKICLKTNDSDRYWDVYLDEARNSYNDEYHSELGKQSPNQAFRKYFNEKNEKFALSMYTDAIDSLNKKRSEYFQMGNLVLKKIKRQGNRKEYSLDPKYLGPFTIIDIAPNKTNFTLQSIEDKSKPKKTIQTYRAHYEQIKKWKQPGAELTNNSVYMEKIGKYTPKYIWDMDIISDTNIPVQPNNELKDTENLSLTRDSSIQSIKNFSKDDSMDNIEGYIEQIEYIPNHKTKQKKLTKTTGYVKYIKPQTYGTIMNSAIFIEHNNSYSDETTSSGNCSIDKKKLDKEKIIHSPYNTRSKARKN</sequence>